<dbReference type="InterPro" id="IPR049728">
    <property type="entry name" value="BA3454-like"/>
</dbReference>
<dbReference type="RefSeq" id="WP_151532948.1">
    <property type="nucleotide sequence ID" value="NZ_WBOS01000001.1"/>
</dbReference>
<organism evidence="1 2">
    <name type="scientific">Cytobacillus depressus</name>
    <dbReference type="NCBI Taxonomy" id="1602942"/>
    <lineage>
        <taxon>Bacteria</taxon>
        <taxon>Bacillati</taxon>
        <taxon>Bacillota</taxon>
        <taxon>Bacilli</taxon>
        <taxon>Bacillales</taxon>
        <taxon>Bacillaceae</taxon>
        <taxon>Cytobacillus</taxon>
    </lineage>
</organism>
<evidence type="ECO:0000313" key="1">
    <source>
        <dbReference type="EMBL" id="KAB2338224.1"/>
    </source>
</evidence>
<dbReference type="EMBL" id="WBOS01000001">
    <property type="protein sequence ID" value="KAB2338224.1"/>
    <property type="molecule type" value="Genomic_DNA"/>
</dbReference>
<proteinExistence type="predicted"/>
<dbReference type="AlphaFoldDB" id="A0A6L3VEZ8"/>
<gene>
    <name evidence="1" type="ORF">F7731_01250</name>
</gene>
<sequence length="45" mass="5092">MIEVTVTVNFKGKNYLTNVIGDKGITCDKINLIAKEQVLKQLRNK</sequence>
<dbReference type="NCBIfam" id="NF033491">
    <property type="entry name" value="BA3454_fam"/>
    <property type="match status" value="1"/>
</dbReference>
<dbReference type="Proteomes" id="UP000481030">
    <property type="component" value="Unassembled WGS sequence"/>
</dbReference>
<name>A0A6L3VEZ8_9BACI</name>
<evidence type="ECO:0000313" key="2">
    <source>
        <dbReference type="Proteomes" id="UP000481030"/>
    </source>
</evidence>
<reference evidence="1 2" key="1">
    <citation type="journal article" date="2016" name="Antonie Van Leeuwenhoek">
        <title>Bacillus depressus sp. nov., isolated from soil of a sunflower field.</title>
        <authorList>
            <person name="Wei X."/>
            <person name="Xin D."/>
            <person name="Xin Y."/>
            <person name="Zhang H."/>
            <person name="Wang T."/>
            <person name="Zhang J."/>
        </authorList>
    </citation>
    <scope>NUCLEOTIDE SEQUENCE [LARGE SCALE GENOMIC DNA]</scope>
    <source>
        <strain evidence="1 2">BZ1</strain>
    </source>
</reference>
<accession>A0A6L3VEZ8</accession>
<keyword evidence="2" id="KW-1185">Reference proteome</keyword>
<comment type="caution">
    <text evidence="1">The sequence shown here is derived from an EMBL/GenBank/DDBJ whole genome shotgun (WGS) entry which is preliminary data.</text>
</comment>
<protein>
    <submittedName>
        <fullName evidence="1">BA3454 family stress response protein</fullName>
    </submittedName>
</protein>
<dbReference type="OrthoDB" id="2721802at2"/>